<sequence>MNINTSLIATLTAEEQKAFVTRLRQKNKRHDTKNVALFKILATNPNVEHIDVLLYGKKAKGAYHALSKRLLDGLIDFIATKSFKGEQSEEMEIIKLLLASRILFEQKAYKVALKIVKKAEIKAKQHELFGILNEIYYTRIQYAHLDRKIDLETLITQFKTNKLLFQQEENLNLFYATIKNELITKSKNVTQTIAKTLSDFDISIENGLSYRSLYKIVAINNEAAHITRDFYTLLPFIEKVNKEIEHKQNLSEKHLFYHIQILYYIANSHFRNKDFEQSRKYLERMETEMKKQNNCYYQRFTPQYTLLLVLNLNYSGKYEKALRCLEQFDFEKHKQQIAYVMDLKLTAVVLLFQQNRCKEALQIFKESRHSDTWYAEKGGEIWVVKKNLTEIMLYIEMEHLDLVESRIKSFRKKYSKRLKENNEQRVLEFLSLATHYFYHKETINQNEFMLKVKKSLLTSREEKEDLFVLSFYAWLKSKIMKTDLYKTTLEIMKQKNDR</sequence>
<organism evidence="1 2">
    <name type="scientific">Cellulophaga baltica</name>
    <dbReference type="NCBI Taxonomy" id="76594"/>
    <lineage>
        <taxon>Bacteria</taxon>
        <taxon>Pseudomonadati</taxon>
        <taxon>Bacteroidota</taxon>
        <taxon>Flavobacteriia</taxon>
        <taxon>Flavobacteriales</taxon>
        <taxon>Flavobacteriaceae</taxon>
        <taxon>Cellulophaga</taxon>
    </lineage>
</organism>
<evidence type="ECO:0000313" key="1">
    <source>
        <dbReference type="EMBL" id="SDE76470.1"/>
    </source>
</evidence>
<dbReference type="EMBL" id="FNBD01000003">
    <property type="protein sequence ID" value="SDE76470.1"/>
    <property type="molecule type" value="Genomic_DNA"/>
</dbReference>
<name>A0A1G7FKT6_9FLAO</name>
<reference evidence="2" key="1">
    <citation type="submission" date="2016-10" db="EMBL/GenBank/DDBJ databases">
        <authorList>
            <person name="Varghese N."/>
            <person name="Submissions S."/>
        </authorList>
    </citation>
    <scope>NUCLEOTIDE SEQUENCE [LARGE SCALE GENOMIC DNA]</scope>
    <source>
        <strain evidence="2">DSM 24729</strain>
    </source>
</reference>
<dbReference type="Proteomes" id="UP000182114">
    <property type="component" value="Unassembled WGS sequence"/>
</dbReference>
<protein>
    <recommendedName>
        <fullName evidence="3">Tetratricopeptide repeat-containing protein</fullName>
    </recommendedName>
</protein>
<dbReference type="eggNOG" id="ENOG502Z8Q2">
    <property type="taxonomic scope" value="Bacteria"/>
</dbReference>
<evidence type="ECO:0008006" key="3">
    <source>
        <dbReference type="Google" id="ProtNLM"/>
    </source>
</evidence>
<proteinExistence type="predicted"/>
<gene>
    <name evidence="1" type="ORF">SAMN04487992_103331</name>
</gene>
<dbReference type="InterPro" id="IPR011990">
    <property type="entry name" value="TPR-like_helical_dom_sf"/>
</dbReference>
<dbReference type="RefSeq" id="WP_074537887.1">
    <property type="nucleotide sequence ID" value="NZ_FNBD01000003.1"/>
</dbReference>
<evidence type="ECO:0000313" key="2">
    <source>
        <dbReference type="Proteomes" id="UP000182114"/>
    </source>
</evidence>
<accession>A0A1G7FKT6</accession>
<dbReference type="Gene3D" id="1.25.40.10">
    <property type="entry name" value="Tetratricopeptide repeat domain"/>
    <property type="match status" value="1"/>
</dbReference>
<keyword evidence="2" id="KW-1185">Reference proteome</keyword>
<dbReference type="AlphaFoldDB" id="A0A1G7FKT6"/>